<organism evidence="1">
    <name type="scientific">Rhizophora mucronata</name>
    <name type="common">Asiatic mangrove</name>
    <dbReference type="NCBI Taxonomy" id="61149"/>
    <lineage>
        <taxon>Eukaryota</taxon>
        <taxon>Viridiplantae</taxon>
        <taxon>Streptophyta</taxon>
        <taxon>Embryophyta</taxon>
        <taxon>Tracheophyta</taxon>
        <taxon>Spermatophyta</taxon>
        <taxon>Magnoliopsida</taxon>
        <taxon>eudicotyledons</taxon>
        <taxon>Gunneridae</taxon>
        <taxon>Pentapetalae</taxon>
        <taxon>rosids</taxon>
        <taxon>fabids</taxon>
        <taxon>Malpighiales</taxon>
        <taxon>Rhizophoraceae</taxon>
        <taxon>Rhizophora</taxon>
    </lineage>
</organism>
<evidence type="ECO:0000313" key="1">
    <source>
        <dbReference type="EMBL" id="MBX72179.1"/>
    </source>
</evidence>
<proteinExistence type="predicted"/>
<sequence length="40" mass="4670">MYLYIVFGFNNSLAPYQSFVTKPTRVQLMHSFMELIVVLA</sequence>
<dbReference type="AlphaFoldDB" id="A0A2P2QYW6"/>
<protein>
    <submittedName>
        <fullName evidence="1">Uncharacterized protein</fullName>
    </submittedName>
</protein>
<name>A0A2P2QYW6_RHIMU</name>
<dbReference type="EMBL" id="GGEC01091695">
    <property type="protein sequence ID" value="MBX72179.1"/>
    <property type="molecule type" value="Transcribed_RNA"/>
</dbReference>
<accession>A0A2P2QYW6</accession>
<reference evidence="1" key="1">
    <citation type="submission" date="2018-02" db="EMBL/GenBank/DDBJ databases">
        <title>Rhizophora mucronata_Transcriptome.</title>
        <authorList>
            <person name="Meera S.P."/>
            <person name="Sreeshan A."/>
            <person name="Augustine A."/>
        </authorList>
    </citation>
    <scope>NUCLEOTIDE SEQUENCE</scope>
    <source>
        <tissue evidence="1">Leaf</tissue>
    </source>
</reference>